<evidence type="ECO:0000313" key="2">
    <source>
        <dbReference type="Proteomes" id="UP001606305"/>
    </source>
</evidence>
<accession>A0ABW7G7B9</accession>
<proteinExistence type="predicted"/>
<dbReference type="EMBL" id="JBIGIA010000009">
    <property type="protein sequence ID" value="MFG6457855.1"/>
    <property type="molecule type" value="Genomic_DNA"/>
</dbReference>
<evidence type="ECO:0000313" key="1">
    <source>
        <dbReference type="EMBL" id="MFG6457855.1"/>
    </source>
</evidence>
<sequence length="99" mass="11199">MTWHIQPTRVTARLFGPGRSFEHRDPPDVIAQVDLTADGHAYIHATMSRQDGGTPAGAWRELVRQLRRAFGVTRIDYEHKGRDGGLESDRLYADTVQEL</sequence>
<dbReference type="Proteomes" id="UP001606305">
    <property type="component" value="Unassembled WGS sequence"/>
</dbReference>
<name>A0ABW7G7B9_9BURK</name>
<gene>
    <name evidence="1" type="ORF">ACG00X_13515</name>
</gene>
<organism evidence="1 2">
    <name type="scientific">Pelomonas nitida</name>
    <dbReference type="NCBI Taxonomy" id="3299027"/>
    <lineage>
        <taxon>Bacteria</taxon>
        <taxon>Pseudomonadati</taxon>
        <taxon>Pseudomonadota</taxon>
        <taxon>Betaproteobacteria</taxon>
        <taxon>Burkholderiales</taxon>
        <taxon>Sphaerotilaceae</taxon>
        <taxon>Roseateles</taxon>
    </lineage>
</organism>
<comment type="caution">
    <text evidence="1">The sequence shown here is derived from an EMBL/GenBank/DDBJ whole genome shotgun (WGS) entry which is preliminary data.</text>
</comment>
<keyword evidence="2" id="KW-1185">Reference proteome</keyword>
<protein>
    <submittedName>
        <fullName evidence="1">Uncharacterized protein</fullName>
    </submittedName>
</protein>
<reference evidence="1 2" key="1">
    <citation type="submission" date="2024-09" db="EMBL/GenBank/DDBJ databases">
        <title>Novel species of the genus Pelomonas and Roseateles isolated from streams.</title>
        <authorList>
            <person name="Lu H."/>
        </authorList>
    </citation>
    <scope>NUCLEOTIDE SEQUENCE [LARGE SCALE GENOMIC DNA]</scope>
    <source>
        <strain evidence="1 2">BYS96W</strain>
    </source>
</reference>
<dbReference type="RefSeq" id="WP_394488710.1">
    <property type="nucleotide sequence ID" value="NZ_JBIGIA010000009.1"/>
</dbReference>